<gene>
    <name evidence="1" type="ORF">B4N89_44980</name>
</gene>
<name>A0A1T3NIN1_9ACTN</name>
<organism evidence="1 2">
    <name type="scientific">Embleya scabrispora</name>
    <dbReference type="NCBI Taxonomy" id="159449"/>
    <lineage>
        <taxon>Bacteria</taxon>
        <taxon>Bacillati</taxon>
        <taxon>Actinomycetota</taxon>
        <taxon>Actinomycetes</taxon>
        <taxon>Kitasatosporales</taxon>
        <taxon>Streptomycetaceae</taxon>
        <taxon>Embleya</taxon>
    </lineage>
</organism>
<dbReference type="Proteomes" id="UP000190037">
    <property type="component" value="Unassembled WGS sequence"/>
</dbReference>
<dbReference type="AlphaFoldDB" id="A0A1T3NIN1"/>
<dbReference type="OrthoDB" id="4279155at2"/>
<reference evidence="1 2" key="1">
    <citation type="submission" date="2017-03" db="EMBL/GenBank/DDBJ databases">
        <title>Draft genome sequence of Streptomyces scabrisporus NF3, endophyte isolated from Amphipterygium adstringens.</title>
        <authorList>
            <person name="Vazquez M."/>
            <person name="Ceapa C.D."/>
            <person name="Rodriguez Luna D."/>
            <person name="Sanchez Esquivel S."/>
        </authorList>
    </citation>
    <scope>NUCLEOTIDE SEQUENCE [LARGE SCALE GENOMIC DNA]</scope>
    <source>
        <strain evidence="1 2">NF3</strain>
    </source>
</reference>
<dbReference type="EMBL" id="MWQN01000005">
    <property type="protein sequence ID" value="OPC76648.1"/>
    <property type="molecule type" value="Genomic_DNA"/>
</dbReference>
<comment type="caution">
    <text evidence="1">The sequence shown here is derived from an EMBL/GenBank/DDBJ whole genome shotgun (WGS) entry which is preliminary data.</text>
</comment>
<sequence length="96" mass="10861">MTNESDLELFLEDLRRFLDEARAFQIMDDNLARLRLHDPDTALLTVGFLDAHCDPRLSDEQAAGHEAYVNAKHAQGRLDLWTSLFEGTVESGVDTE</sequence>
<accession>A0A1T3NIN1</accession>
<proteinExistence type="predicted"/>
<evidence type="ECO:0000313" key="1">
    <source>
        <dbReference type="EMBL" id="OPC76648.1"/>
    </source>
</evidence>
<evidence type="ECO:0000313" key="2">
    <source>
        <dbReference type="Proteomes" id="UP000190037"/>
    </source>
</evidence>
<keyword evidence="2" id="KW-1185">Reference proteome</keyword>
<dbReference type="RefSeq" id="WP_078982494.1">
    <property type="nucleotide sequence ID" value="NZ_MWQN01000005.1"/>
</dbReference>
<protein>
    <submittedName>
        <fullName evidence="1">Uncharacterized protein</fullName>
    </submittedName>
</protein>